<dbReference type="RefSeq" id="WP_064618470.1">
    <property type="nucleotide sequence ID" value="NZ_PUIN01000013.1"/>
</dbReference>
<gene>
    <name evidence="1" type="ORF">C5612_22695</name>
</gene>
<dbReference type="AlphaFoldDB" id="A0A2S8HE14"/>
<dbReference type="Proteomes" id="UP000239687">
    <property type="component" value="Unassembled WGS sequence"/>
</dbReference>
<name>A0A2S8HE14_9PSED</name>
<dbReference type="EMBL" id="PUIN01000013">
    <property type="protein sequence ID" value="PQP00751.1"/>
    <property type="molecule type" value="Genomic_DNA"/>
</dbReference>
<accession>A0A2S8HE14</accession>
<evidence type="ECO:0000313" key="1">
    <source>
        <dbReference type="EMBL" id="PQP00751.1"/>
    </source>
</evidence>
<comment type="caution">
    <text evidence="1">The sequence shown here is derived from an EMBL/GenBank/DDBJ whole genome shotgun (WGS) entry which is preliminary data.</text>
</comment>
<sequence>MTLNQSVFDDLWNGEKSVCFFVHSGRCFWVVDEKYNFCLDAEKDYRAYLEGGDITQEQYDLACKEFRGGILRMTADNFPQYLQSSNEKILSSFELENFIGDDGDIFKKVEVYYLTGEALSMADFKRANVISSRFPKFYINFDRKIYMHLDYGRAHEDLAYSDWISECADFSFLIPDNERYWVKAGNDYWKLRFL</sequence>
<reference evidence="1 2" key="1">
    <citation type="submission" date="2018-02" db="EMBL/GenBank/DDBJ databases">
        <title>Draft genome sequencing of Pseudomonas frederiksbergensis 11-D3.</title>
        <authorList>
            <person name="Zheng B.-X."/>
        </authorList>
    </citation>
    <scope>NUCLEOTIDE SEQUENCE [LARGE SCALE GENOMIC DNA]</scope>
    <source>
        <strain evidence="1 2">11-D3</strain>
    </source>
</reference>
<evidence type="ECO:0000313" key="2">
    <source>
        <dbReference type="Proteomes" id="UP000239687"/>
    </source>
</evidence>
<proteinExistence type="predicted"/>
<organism evidence="1 2">
    <name type="scientific">Pseudomonas frederiksbergensis</name>
    <dbReference type="NCBI Taxonomy" id="104087"/>
    <lineage>
        <taxon>Bacteria</taxon>
        <taxon>Pseudomonadati</taxon>
        <taxon>Pseudomonadota</taxon>
        <taxon>Gammaproteobacteria</taxon>
        <taxon>Pseudomonadales</taxon>
        <taxon>Pseudomonadaceae</taxon>
        <taxon>Pseudomonas</taxon>
    </lineage>
</organism>
<protein>
    <submittedName>
        <fullName evidence="1">Uncharacterized protein</fullName>
    </submittedName>
</protein>